<dbReference type="PROSITE" id="PS51272">
    <property type="entry name" value="SLH"/>
    <property type="match status" value="3"/>
</dbReference>
<gene>
    <name evidence="3" type="ORF">P9B03_09035</name>
</gene>
<feature type="domain" description="SLH" evidence="2">
    <location>
        <begin position="156"/>
        <end position="219"/>
    </location>
</feature>
<dbReference type="PANTHER" id="PTHR43308:SF5">
    <property type="entry name" value="S-LAYER PROTEIN _ PEPTIDOGLYCAN ENDO-BETA-N-ACETYLGLUCOSAMINIDASE"/>
    <property type="match status" value="1"/>
</dbReference>
<feature type="signal peptide" evidence="1">
    <location>
        <begin position="1"/>
        <end position="29"/>
    </location>
</feature>
<evidence type="ECO:0000256" key="1">
    <source>
        <dbReference type="SAM" id="SignalP"/>
    </source>
</evidence>
<feature type="chain" id="PRO_5043813179" evidence="1">
    <location>
        <begin position="30"/>
        <end position="505"/>
    </location>
</feature>
<feature type="domain" description="SLH" evidence="2">
    <location>
        <begin position="98"/>
        <end position="155"/>
    </location>
</feature>
<name>A0AAW9NRR5_9BACL</name>
<protein>
    <submittedName>
        <fullName evidence="3">S-layer homology domain-containing protein</fullName>
    </submittedName>
</protein>
<proteinExistence type="predicted"/>
<dbReference type="Pfam" id="PF00395">
    <property type="entry name" value="SLH"/>
    <property type="match status" value="3"/>
</dbReference>
<keyword evidence="4" id="KW-1185">Reference proteome</keyword>
<dbReference type="InterPro" id="IPR051465">
    <property type="entry name" value="Cell_Envelope_Struct_Comp"/>
</dbReference>
<dbReference type="InterPro" id="IPR001119">
    <property type="entry name" value="SLH_dom"/>
</dbReference>
<dbReference type="PANTHER" id="PTHR43308">
    <property type="entry name" value="OUTER MEMBRANE PROTEIN ALPHA-RELATED"/>
    <property type="match status" value="1"/>
</dbReference>
<dbReference type="RefSeq" id="WP_326123107.1">
    <property type="nucleotide sequence ID" value="NZ_JARSFG010000012.1"/>
</dbReference>
<dbReference type="Proteomes" id="UP001344888">
    <property type="component" value="Unassembled WGS sequence"/>
</dbReference>
<evidence type="ECO:0000313" key="4">
    <source>
        <dbReference type="Proteomes" id="UP001344888"/>
    </source>
</evidence>
<feature type="domain" description="SLH" evidence="2">
    <location>
        <begin position="33"/>
        <end position="96"/>
    </location>
</feature>
<keyword evidence="1" id="KW-0732">Signal</keyword>
<organism evidence="3 4">
    <name type="scientific">Metasolibacillus meyeri</name>
    <dbReference type="NCBI Taxonomy" id="1071052"/>
    <lineage>
        <taxon>Bacteria</taxon>
        <taxon>Bacillati</taxon>
        <taxon>Bacillota</taxon>
        <taxon>Bacilli</taxon>
        <taxon>Bacillales</taxon>
        <taxon>Caryophanaceae</taxon>
        <taxon>Metasolibacillus</taxon>
    </lineage>
</organism>
<comment type="caution">
    <text evidence="3">The sequence shown here is derived from an EMBL/GenBank/DDBJ whole genome shotgun (WGS) entry which is preliminary data.</text>
</comment>
<reference evidence="3 4" key="1">
    <citation type="submission" date="2023-03" db="EMBL/GenBank/DDBJ databases">
        <title>Bacillus Genome Sequencing.</title>
        <authorList>
            <person name="Dunlap C."/>
        </authorList>
    </citation>
    <scope>NUCLEOTIDE SEQUENCE [LARGE SCALE GENOMIC DNA]</scope>
    <source>
        <strain evidence="3 4">B-59205</strain>
    </source>
</reference>
<evidence type="ECO:0000313" key="3">
    <source>
        <dbReference type="EMBL" id="MEC1178625.1"/>
    </source>
</evidence>
<dbReference type="AlphaFoldDB" id="A0AAW9NRR5"/>
<evidence type="ECO:0000259" key="2">
    <source>
        <dbReference type="PROSITE" id="PS51272"/>
    </source>
</evidence>
<sequence length="505" mass="57463">MKQNQLYLAMLATTVAIPALIVPVSQAEAHEVQANSFKDISVSSPYYNIIQEMQDTGVIRGYEDNTFRPNATLSRAHAATLISRALQINKITLKKISNFVQPKDLSIDSPYYNDIKMLMEAGLLETDYLGNVNPNKAITRGEMAKILTIAFNLEVKADYIFEDVLGSQYEEYVKALYSNNVTTGYEDNTFKLAGSLTRLHYVLFMHRAMNTDPSFVAKPIPAPTLVSAQKPTAKSEASGKATIKYSEWSYEDIIKKIPRPKGYVAGEHEKKNKQIAQSISGKNTIAPAIQIEKKAYENAFSSGSGIRTQEDYLKQVSETTRIPYQELIDIINWAIDTGKVYTEDKFSLYFDYRGGFIEYRGKSNRMPPESKALIKYSDWSREDIETRIPRPKGYVAGEHEKKNRAIVEEIMAANGHGFTSGVSIHKESRDKSAALYKGEFEELGWNFEELMRHHAYILRISFEEYVKIVNYVIETGEVYDGKDFSIWFNYEEGLLYETGVRWHTI</sequence>
<dbReference type="EMBL" id="JARSFG010000012">
    <property type="protein sequence ID" value="MEC1178625.1"/>
    <property type="molecule type" value="Genomic_DNA"/>
</dbReference>
<accession>A0AAW9NRR5</accession>